<dbReference type="EMBL" id="BGPR01002799">
    <property type="protein sequence ID" value="GBM79078.1"/>
    <property type="molecule type" value="Genomic_DNA"/>
</dbReference>
<name>A0A4Y2IMP4_ARAVE</name>
<evidence type="ECO:0000313" key="1">
    <source>
        <dbReference type="EMBL" id="GBM79078.1"/>
    </source>
</evidence>
<evidence type="ECO:0000313" key="2">
    <source>
        <dbReference type="Proteomes" id="UP000499080"/>
    </source>
</evidence>
<comment type="caution">
    <text evidence="1">The sequence shown here is derived from an EMBL/GenBank/DDBJ whole genome shotgun (WGS) entry which is preliminary data.</text>
</comment>
<reference evidence="1 2" key="1">
    <citation type="journal article" date="2019" name="Sci. Rep.">
        <title>Orb-weaving spider Araneus ventricosus genome elucidates the spidroin gene catalogue.</title>
        <authorList>
            <person name="Kono N."/>
            <person name="Nakamura H."/>
            <person name="Ohtoshi R."/>
            <person name="Moran D.A.P."/>
            <person name="Shinohara A."/>
            <person name="Yoshida Y."/>
            <person name="Fujiwara M."/>
            <person name="Mori M."/>
            <person name="Tomita M."/>
            <person name="Arakawa K."/>
        </authorList>
    </citation>
    <scope>NUCLEOTIDE SEQUENCE [LARGE SCALE GENOMIC DNA]</scope>
</reference>
<accession>A0A4Y2IMP4</accession>
<dbReference type="Proteomes" id="UP000499080">
    <property type="component" value="Unassembled WGS sequence"/>
</dbReference>
<sequence length="234" mass="26364">MRTIGKCAKSVQKFSSYTALPAPVSQNSYDKINDKILRVTTVVANSCMKKAAKEEELLTGTSDIMVTGDGTWKNRGRSSLVGVPQTDRTCFKKNTLLAENDSIPHLPLGSSNRRNVFCCTPPLVETIPFHAIWPLWSHSTVTERFKKIPLLKTIQIHAICLKVTFLTDGTCFKKIPLAETDSISMPSAFRLHIQQTERKFSKKNTFQLKRLKSMLSAFKVTSQQRERVSKENTL</sequence>
<keyword evidence="2" id="KW-1185">Reference proteome</keyword>
<protein>
    <submittedName>
        <fullName evidence="1">Uncharacterized protein</fullName>
    </submittedName>
</protein>
<proteinExistence type="predicted"/>
<gene>
    <name evidence="1" type="ORF">AVEN_183141_1</name>
</gene>
<organism evidence="1 2">
    <name type="scientific">Araneus ventricosus</name>
    <name type="common">Orbweaver spider</name>
    <name type="synonym">Epeira ventricosa</name>
    <dbReference type="NCBI Taxonomy" id="182803"/>
    <lineage>
        <taxon>Eukaryota</taxon>
        <taxon>Metazoa</taxon>
        <taxon>Ecdysozoa</taxon>
        <taxon>Arthropoda</taxon>
        <taxon>Chelicerata</taxon>
        <taxon>Arachnida</taxon>
        <taxon>Araneae</taxon>
        <taxon>Araneomorphae</taxon>
        <taxon>Entelegynae</taxon>
        <taxon>Araneoidea</taxon>
        <taxon>Araneidae</taxon>
        <taxon>Araneus</taxon>
    </lineage>
</organism>
<dbReference type="AlphaFoldDB" id="A0A4Y2IMP4"/>